<gene>
    <name evidence="1" type="ORF">EJB05_44396</name>
</gene>
<evidence type="ECO:0000313" key="1">
    <source>
        <dbReference type="EMBL" id="TVU10843.1"/>
    </source>
</evidence>
<organism evidence="1 2">
    <name type="scientific">Eragrostis curvula</name>
    <name type="common">weeping love grass</name>
    <dbReference type="NCBI Taxonomy" id="38414"/>
    <lineage>
        <taxon>Eukaryota</taxon>
        <taxon>Viridiplantae</taxon>
        <taxon>Streptophyta</taxon>
        <taxon>Embryophyta</taxon>
        <taxon>Tracheophyta</taxon>
        <taxon>Spermatophyta</taxon>
        <taxon>Magnoliopsida</taxon>
        <taxon>Liliopsida</taxon>
        <taxon>Poales</taxon>
        <taxon>Poaceae</taxon>
        <taxon>PACMAD clade</taxon>
        <taxon>Chloridoideae</taxon>
        <taxon>Eragrostideae</taxon>
        <taxon>Eragrostidinae</taxon>
        <taxon>Eragrostis</taxon>
    </lineage>
</organism>
<proteinExistence type="predicted"/>
<comment type="caution">
    <text evidence="1">The sequence shown here is derived from an EMBL/GenBank/DDBJ whole genome shotgun (WGS) entry which is preliminary data.</text>
</comment>
<keyword evidence="2" id="KW-1185">Reference proteome</keyword>
<dbReference type="AlphaFoldDB" id="A0A5J9THJ6"/>
<dbReference type="Proteomes" id="UP000324897">
    <property type="component" value="Chromosome 3"/>
</dbReference>
<feature type="non-terminal residue" evidence="1">
    <location>
        <position position="1"/>
    </location>
</feature>
<accession>A0A5J9THJ6</accession>
<name>A0A5J9THJ6_9POAL</name>
<evidence type="ECO:0000313" key="2">
    <source>
        <dbReference type="Proteomes" id="UP000324897"/>
    </source>
</evidence>
<dbReference type="EMBL" id="RWGY01000039">
    <property type="protein sequence ID" value="TVU10843.1"/>
    <property type="molecule type" value="Genomic_DNA"/>
</dbReference>
<protein>
    <submittedName>
        <fullName evidence="1">Uncharacterized protein</fullName>
    </submittedName>
</protein>
<reference evidence="1 2" key="1">
    <citation type="journal article" date="2019" name="Sci. Rep.">
        <title>A high-quality genome of Eragrostis curvula grass provides insights into Poaceae evolution and supports new strategies to enhance forage quality.</title>
        <authorList>
            <person name="Carballo J."/>
            <person name="Santos B.A.C.M."/>
            <person name="Zappacosta D."/>
            <person name="Garbus I."/>
            <person name="Selva J.P."/>
            <person name="Gallo C.A."/>
            <person name="Diaz A."/>
            <person name="Albertini E."/>
            <person name="Caccamo M."/>
            <person name="Echenique V."/>
        </authorList>
    </citation>
    <scope>NUCLEOTIDE SEQUENCE [LARGE SCALE GENOMIC DNA]</scope>
    <source>
        <strain evidence="2">cv. Victoria</strain>
        <tissue evidence="1">Leaf</tissue>
    </source>
</reference>
<sequence length="178" mass="20169">LFSLPCVFLLQPRKSKLSDPNRLLSLPATTTSSGLPQGCTTGDNQAPSTGVRCRNGDGAHPRCYGIVWEDLMERYCWRPLSFDKSNAIVHLNWMPSGGESDDRLAAITIYFQPQEDLYISLDCLFEDLAGCDFHLYERISEFCGIFRLQEPCDADQMKVTSMFSLFSDDDPRDPVFFF</sequence>